<dbReference type="InterPro" id="IPR012677">
    <property type="entry name" value="Nucleotide-bd_a/b_plait_sf"/>
</dbReference>
<proteinExistence type="predicted"/>
<name>A0A9W8HMU8_9FUNG</name>
<reference evidence="6" key="1">
    <citation type="submission" date="2022-07" db="EMBL/GenBank/DDBJ databases">
        <title>Phylogenomic reconstructions and comparative analyses of Kickxellomycotina fungi.</title>
        <authorList>
            <person name="Reynolds N.K."/>
            <person name="Stajich J.E."/>
            <person name="Barry K."/>
            <person name="Grigoriev I.V."/>
            <person name="Crous P."/>
            <person name="Smith M.E."/>
        </authorList>
    </citation>
    <scope>NUCLEOTIDE SEQUENCE</scope>
    <source>
        <strain evidence="6">NRRL 1565</strain>
    </source>
</reference>
<dbReference type="Pfam" id="PF00076">
    <property type="entry name" value="RRM_1"/>
    <property type="match status" value="1"/>
</dbReference>
<evidence type="ECO:0000259" key="5">
    <source>
        <dbReference type="PROSITE" id="PS50102"/>
    </source>
</evidence>
<dbReference type="EMBL" id="JANBUO010002758">
    <property type="protein sequence ID" value="KAJ2793812.1"/>
    <property type="molecule type" value="Genomic_DNA"/>
</dbReference>
<dbReference type="Gene3D" id="3.30.70.330">
    <property type="match status" value="1"/>
</dbReference>
<dbReference type="GO" id="GO:0071011">
    <property type="term" value="C:precatalytic spliceosome"/>
    <property type="evidence" value="ECO:0007669"/>
    <property type="project" value="TreeGrafter"/>
</dbReference>
<accession>A0A9W8HMU8</accession>
<dbReference type="AlphaFoldDB" id="A0A9W8HMU8"/>
<dbReference type="Proteomes" id="UP001140094">
    <property type="component" value="Unassembled WGS sequence"/>
</dbReference>
<evidence type="ECO:0000256" key="3">
    <source>
        <dbReference type="PROSITE-ProRule" id="PRU00176"/>
    </source>
</evidence>
<gene>
    <name evidence="6" type="ORF">H4R20_006425</name>
</gene>
<comment type="subcellular location">
    <subcellularLocation>
        <location evidence="1">Nucleus</location>
    </subcellularLocation>
</comment>
<evidence type="ECO:0000313" key="7">
    <source>
        <dbReference type="Proteomes" id="UP001140094"/>
    </source>
</evidence>
<organism evidence="6 7">
    <name type="scientific">Coemansia guatemalensis</name>
    <dbReference type="NCBI Taxonomy" id="2761395"/>
    <lineage>
        <taxon>Eukaryota</taxon>
        <taxon>Fungi</taxon>
        <taxon>Fungi incertae sedis</taxon>
        <taxon>Zoopagomycota</taxon>
        <taxon>Kickxellomycotina</taxon>
        <taxon>Kickxellomycetes</taxon>
        <taxon>Kickxellales</taxon>
        <taxon>Kickxellaceae</taxon>
        <taxon>Coemansia</taxon>
    </lineage>
</organism>
<evidence type="ECO:0000256" key="2">
    <source>
        <dbReference type="ARBA" id="ARBA00023242"/>
    </source>
</evidence>
<protein>
    <recommendedName>
        <fullName evidence="5">RRM domain-containing protein</fullName>
    </recommendedName>
</protein>
<feature type="non-terminal residue" evidence="6">
    <location>
        <position position="1"/>
    </location>
</feature>
<sequence>PTETPKQRKERLKAERAQQARDSIVRGLATWDPALNLQATEDPYKTVIVARLNYDTTEKDLRKEFERFGAIASIKMANDMEGHFRGYAFVEFVHESDMREAYRSADGMRILGRRIVVDVERGRTVKGWVPRRFGGGLGGTRTGSRAENQRSPGRFNPATPQPTGGHRNGVRGRDRDSRTRSYGRSRSRSRPAHRSGGGYHDSWSRGRDHDRDRRQHRYRSRSRSPSPRPSKRNRSYSRRH</sequence>
<feature type="compositionally biased region" description="Basic residues" evidence="4">
    <location>
        <begin position="229"/>
        <end position="240"/>
    </location>
</feature>
<comment type="caution">
    <text evidence="6">The sequence shown here is derived from an EMBL/GenBank/DDBJ whole genome shotgun (WGS) entry which is preliminary data.</text>
</comment>
<feature type="domain" description="RRM" evidence="5">
    <location>
        <begin position="45"/>
        <end position="122"/>
    </location>
</feature>
<dbReference type="SUPFAM" id="SSF54928">
    <property type="entry name" value="RNA-binding domain, RBD"/>
    <property type="match status" value="1"/>
</dbReference>
<keyword evidence="3" id="KW-0694">RNA-binding</keyword>
<dbReference type="GO" id="GO:0003729">
    <property type="term" value="F:mRNA binding"/>
    <property type="evidence" value="ECO:0007669"/>
    <property type="project" value="TreeGrafter"/>
</dbReference>
<dbReference type="PROSITE" id="PS50102">
    <property type="entry name" value="RRM"/>
    <property type="match status" value="1"/>
</dbReference>
<dbReference type="SMART" id="SM00360">
    <property type="entry name" value="RRM"/>
    <property type="match status" value="1"/>
</dbReference>
<dbReference type="GO" id="GO:0030619">
    <property type="term" value="F:U1 snRNA binding"/>
    <property type="evidence" value="ECO:0007669"/>
    <property type="project" value="InterPro"/>
</dbReference>
<evidence type="ECO:0000256" key="4">
    <source>
        <dbReference type="SAM" id="MobiDB-lite"/>
    </source>
</evidence>
<dbReference type="PANTHER" id="PTHR13952">
    <property type="entry name" value="U1 SMALL NUCLEAR RIBONUCLEOPROTEIN 70 KD"/>
    <property type="match status" value="1"/>
</dbReference>
<evidence type="ECO:0000256" key="1">
    <source>
        <dbReference type="ARBA" id="ARBA00004123"/>
    </source>
</evidence>
<dbReference type="InterPro" id="IPR034143">
    <property type="entry name" value="snRNP70_RRM"/>
</dbReference>
<feature type="compositionally biased region" description="Basic residues" evidence="4">
    <location>
        <begin position="181"/>
        <end position="193"/>
    </location>
</feature>
<dbReference type="InterPro" id="IPR000504">
    <property type="entry name" value="RRM_dom"/>
</dbReference>
<keyword evidence="7" id="KW-1185">Reference proteome</keyword>
<dbReference type="GO" id="GO:0000398">
    <property type="term" value="P:mRNA splicing, via spliceosome"/>
    <property type="evidence" value="ECO:0007669"/>
    <property type="project" value="TreeGrafter"/>
</dbReference>
<dbReference type="OrthoDB" id="4207594at2759"/>
<keyword evidence="2" id="KW-0539">Nucleus</keyword>
<dbReference type="InterPro" id="IPR051183">
    <property type="entry name" value="U1_U11-U12_snRNP_70-35kDa"/>
</dbReference>
<dbReference type="CDD" id="cd12236">
    <property type="entry name" value="RRM_snRNP70"/>
    <property type="match status" value="1"/>
</dbReference>
<evidence type="ECO:0000313" key="6">
    <source>
        <dbReference type="EMBL" id="KAJ2793812.1"/>
    </source>
</evidence>
<dbReference type="InterPro" id="IPR035979">
    <property type="entry name" value="RBD_domain_sf"/>
</dbReference>
<dbReference type="FunFam" id="3.30.70.330:FF:000132">
    <property type="entry name" value="Small nuclear ribonucleoprotein U11/U12 subunit 35"/>
    <property type="match status" value="1"/>
</dbReference>
<feature type="region of interest" description="Disordered" evidence="4">
    <location>
        <begin position="128"/>
        <end position="240"/>
    </location>
</feature>
<feature type="compositionally biased region" description="Basic and acidic residues" evidence="4">
    <location>
        <begin position="202"/>
        <end position="213"/>
    </location>
</feature>